<reference evidence="9 10" key="1">
    <citation type="submission" date="2020-08" db="EMBL/GenBank/DDBJ databases">
        <title>A Genomic Blueprint of the Chicken Gut Microbiome.</title>
        <authorList>
            <person name="Gilroy R."/>
            <person name="Ravi A."/>
            <person name="Getino M."/>
            <person name="Pursley I."/>
            <person name="Horton D.L."/>
            <person name="Alikhan N.-F."/>
            <person name="Baker D."/>
            <person name="Gharbi K."/>
            <person name="Hall N."/>
            <person name="Watson M."/>
            <person name="Adriaenssens E.M."/>
            <person name="Foster-Nyarko E."/>
            <person name="Jarju S."/>
            <person name="Secka A."/>
            <person name="Antonio M."/>
            <person name="Oren A."/>
            <person name="Chaudhuri R."/>
            <person name="La Ragione R.M."/>
            <person name="Hildebrand F."/>
            <person name="Pallen M.J."/>
        </authorList>
    </citation>
    <scope>NUCLEOTIDE SEQUENCE [LARGE SCALE GENOMIC DNA]</scope>
    <source>
        <strain evidence="9 10">Sa2BUA9</strain>
    </source>
</reference>
<dbReference type="PANTHER" id="PTHR33932:SF4">
    <property type="entry name" value="NA(+)_H(+) ANTIPORTER SUBUNIT B"/>
    <property type="match status" value="1"/>
</dbReference>
<evidence type="ECO:0000256" key="6">
    <source>
        <dbReference type="ARBA" id="ARBA00023136"/>
    </source>
</evidence>
<protein>
    <submittedName>
        <fullName evidence="9">Na(+)/H(+) antiporter subunit B</fullName>
    </submittedName>
</protein>
<evidence type="ECO:0000256" key="1">
    <source>
        <dbReference type="ARBA" id="ARBA00004651"/>
    </source>
</evidence>
<evidence type="ECO:0000256" key="7">
    <source>
        <dbReference type="SAM" id="Phobius"/>
    </source>
</evidence>
<evidence type="ECO:0000256" key="2">
    <source>
        <dbReference type="ARBA" id="ARBA00009425"/>
    </source>
</evidence>
<dbReference type="RefSeq" id="WP_144539404.1">
    <property type="nucleotide sequence ID" value="NZ_JACSQO010000008.1"/>
</dbReference>
<organism evidence="9 10">
    <name type="scientific">Psychrobacillus faecigallinarum</name>
    <dbReference type="NCBI Taxonomy" id="2762235"/>
    <lineage>
        <taxon>Bacteria</taxon>
        <taxon>Bacillati</taxon>
        <taxon>Bacillota</taxon>
        <taxon>Bacilli</taxon>
        <taxon>Bacillales</taxon>
        <taxon>Bacillaceae</taxon>
        <taxon>Psychrobacillus</taxon>
    </lineage>
</organism>
<keyword evidence="5 7" id="KW-1133">Transmembrane helix</keyword>
<evidence type="ECO:0000259" key="8">
    <source>
        <dbReference type="Pfam" id="PF04039"/>
    </source>
</evidence>
<evidence type="ECO:0000256" key="4">
    <source>
        <dbReference type="ARBA" id="ARBA00022692"/>
    </source>
</evidence>
<name>A0ABR8RC10_9BACI</name>
<dbReference type="InterPro" id="IPR007182">
    <property type="entry name" value="MnhB"/>
</dbReference>
<comment type="caution">
    <text evidence="9">The sequence shown here is derived from an EMBL/GenBank/DDBJ whole genome shotgun (WGS) entry which is preliminary data.</text>
</comment>
<dbReference type="PANTHER" id="PTHR33932">
    <property type="entry name" value="NA(+)/H(+) ANTIPORTER SUBUNIT B"/>
    <property type="match status" value="1"/>
</dbReference>
<gene>
    <name evidence="9" type="ORF">H9650_14395</name>
</gene>
<keyword evidence="4 7" id="KW-0812">Transmembrane</keyword>
<evidence type="ECO:0000256" key="5">
    <source>
        <dbReference type="ARBA" id="ARBA00022989"/>
    </source>
</evidence>
<dbReference type="EMBL" id="JACSQO010000008">
    <property type="protein sequence ID" value="MBD7945313.1"/>
    <property type="molecule type" value="Genomic_DNA"/>
</dbReference>
<comment type="similarity">
    <text evidence="2">Belongs to the CPA3 antiporters (TC 2.A.63) subunit B family.</text>
</comment>
<feature type="transmembrane region" description="Helical" evidence="7">
    <location>
        <begin position="7"/>
        <end position="28"/>
    </location>
</feature>
<sequence length="141" mass="14859">MKINDVILRNVAKIGVFIILTFGVYLFLSGHNTPGGGFIGGLVLASAFVLLYLSNGIEKVHNSLPLDFKLVAAVGVLLATATGFGSLIFGVPFMSQSFAYFDLPIFGKTELTTVTIFEAGVALTVVGVLVTIILSISEDDS</sequence>
<feature type="transmembrane region" description="Helical" evidence="7">
    <location>
        <begin position="66"/>
        <end position="94"/>
    </location>
</feature>
<feature type="transmembrane region" description="Helical" evidence="7">
    <location>
        <begin position="114"/>
        <end position="136"/>
    </location>
</feature>
<feature type="domain" description="Na+/H+ antiporter MnhB subunit-related protein" evidence="8">
    <location>
        <begin position="7"/>
        <end position="131"/>
    </location>
</feature>
<keyword evidence="3" id="KW-1003">Cell membrane</keyword>
<dbReference type="Proteomes" id="UP000640786">
    <property type="component" value="Unassembled WGS sequence"/>
</dbReference>
<proteinExistence type="inferred from homology"/>
<evidence type="ECO:0000313" key="10">
    <source>
        <dbReference type="Proteomes" id="UP000640786"/>
    </source>
</evidence>
<comment type="subcellular location">
    <subcellularLocation>
        <location evidence="1">Cell membrane</location>
        <topology evidence="1">Multi-pass membrane protein</topology>
    </subcellularLocation>
</comment>
<evidence type="ECO:0000313" key="9">
    <source>
        <dbReference type="EMBL" id="MBD7945313.1"/>
    </source>
</evidence>
<keyword evidence="10" id="KW-1185">Reference proteome</keyword>
<dbReference type="NCBIfam" id="NF009223">
    <property type="entry name" value="PRK12573.1"/>
    <property type="match status" value="1"/>
</dbReference>
<evidence type="ECO:0000256" key="3">
    <source>
        <dbReference type="ARBA" id="ARBA00022475"/>
    </source>
</evidence>
<dbReference type="InterPro" id="IPR050622">
    <property type="entry name" value="CPA3_antiporter_subunitB"/>
</dbReference>
<dbReference type="Pfam" id="PF04039">
    <property type="entry name" value="MnhB"/>
    <property type="match status" value="1"/>
</dbReference>
<accession>A0ABR8RC10</accession>
<keyword evidence="6 7" id="KW-0472">Membrane</keyword>
<feature type="transmembrane region" description="Helical" evidence="7">
    <location>
        <begin position="34"/>
        <end position="54"/>
    </location>
</feature>